<keyword evidence="1" id="KW-0812">Transmembrane</keyword>
<dbReference type="InterPro" id="IPR001173">
    <property type="entry name" value="Glyco_trans_2-like"/>
</dbReference>
<dbReference type="PANTHER" id="PTHR43685:SF2">
    <property type="entry name" value="GLYCOSYLTRANSFERASE 2-LIKE DOMAIN-CONTAINING PROTEIN"/>
    <property type="match status" value="1"/>
</dbReference>
<protein>
    <submittedName>
        <fullName evidence="3">Glycosyltransferase family 2 protein</fullName>
    </submittedName>
</protein>
<proteinExistence type="predicted"/>
<dbReference type="Gene3D" id="3.90.550.10">
    <property type="entry name" value="Spore Coat Polysaccharide Biosynthesis Protein SpsA, Chain A"/>
    <property type="match status" value="1"/>
</dbReference>
<evidence type="ECO:0000259" key="2">
    <source>
        <dbReference type="Pfam" id="PF00535"/>
    </source>
</evidence>
<feature type="domain" description="Glycosyltransferase 2-like" evidence="2">
    <location>
        <begin position="6"/>
        <end position="112"/>
    </location>
</feature>
<dbReference type="SUPFAM" id="SSF53448">
    <property type="entry name" value="Nucleotide-diphospho-sugar transferases"/>
    <property type="match status" value="1"/>
</dbReference>
<accession>A0ABS1S560</accession>
<keyword evidence="1" id="KW-0472">Membrane</keyword>
<keyword evidence="4" id="KW-1185">Reference proteome</keyword>
<feature type="transmembrane region" description="Helical" evidence="1">
    <location>
        <begin position="270"/>
        <end position="295"/>
    </location>
</feature>
<organism evidence="3 4">
    <name type="scientific">Paracoccus aerius</name>
    <dbReference type="NCBI Taxonomy" id="1915382"/>
    <lineage>
        <taxon>Bacteria</taxon>
        <taxon>Pseudomonadati</taxon>
        <taxon>Pseudomonadota</taxon>
        <taxon>Alphaproteobacteria</taxon>
        <taxon>Rhodobacterales</taxon>
        <taxon>Paracoccaceae</taxon>
        <taxon>Paracoccus</taxon>
    </lineage>
</organism>
<dbReference type="EMBL" id="JAESHT010000007">
    <property type="protein sequence ID" value="MBL3673846.1"/>
    <property type="molecule type" value="Genomic_DNA"/>
</dbReference>
<evidence type="ECO:0000256" key="1">
    <source>
        <dbReference type="SAM" id="Phobius"/>
    </source>
</evidence>
<comment type="caution">
    <text evidence="3">The sequence shown here is derived from an EMBL/GenBank/DDBJ whole genome shotgun (WGS) entry which is preliminary data.</text>
</comment>
<gene>
    <name evidence="3" type="ORF">JL111_10140</name>
</gene>
<dbReference type="Proteomes" id="UP000644749">
    <property type="component" value="Unassembled WGS sequence"/>
</dbReference>
<evidence type="ECO:0000313" key="4">
    <source>
        <dbReference type="Proteomes" id="UP000644749"/>
    </source>
</evidence>
<dbReference type="Pfam" id="PF00535">
    <property type="entry name" value="Glycos_transf_2"/>
    <property type="match status" value="1"/>
</dbReference>
<dbReference type="RefSeq" id="WP_191312270.1">
    <property type="nucleotide sequence ID" value="NZ_BNCL01000020.1"/>
</dbReference>
<dbReference type="CDD" id="cd00761">
    <property type="entry name" value="Glyco_tranf_GTA_type"/>
    <property type="match status" value="1"/>
</dbReference>
<dbReference type="PANTHER" id="PTHR43685">
    <property type="entry name" value="GLYCOSYLTRANSFERASE"/>
    <property type="match status" value="1"/>
</dbReference>
<dbReference type="InterPro" id="IPR050834">
    <property type="entry name" value="Glycosyltransf_2"/>
</dbReference>
<evidence type="ECO:0000313" key="3">
    <source>
        <dbReference type="EMBL" id="MBL3673846.1"/>
    </source>
</evidence>
<keyword evidence="1" id="KW-1133">Transmembrane helix</keyword>
<reference evidence="3 4" key="1">
    <citation type="submission" date="2021-01" db="EMBL/GenBank/DDBJ databases">
        <title>011410 draft genome.</title>
        <authorList>
            <person name="Lang L."/>
        </authorList>
    </citation>
    <scope>NUCLEOTIDE SEQUENCE [LARGE SCALE GENOMIC DNA]</scope>
    <source>
        <strain evidence="3 4">KCTC 42845</strain>
    </source>
</reference>
<name>A0ABS1S560_9RHOB</name>
<dbReference type="InterPro" id="IPR029044">
    <property type="entry name" value="Nucleotide-diphossugar_trans"/>
</dbReference>
<sequence length="347" mass="38884">MRPLVSVIIPAYNAADTILATLASVQAQTYAPIEILVVDDGSTDTTRLIVERMAAREPRLRVICQQNAGVARARNRGLAEARGDWIATLDADDIWHPEKLERQMAVAVTSPLAPALVYSWCRSIDAEDRVIADQGQPMHRGKAFEHLLAINFINNGSNALVRTDAARAVGGFEEAFQAFRAFGAEDFAFYLAIAERWPVAPAPGFLVGYRITGNSMSANPERMRMSIELVLFRVEQQRPDISPSLMALSRTFFDTYAALLALRSRLYGPFAAYLIKAMIRRPGITFLFCICYIFWRHSGKRAVRKGRRPFFSLPITEPSHQPPFREAFERYRTSRVASAIGSGDRKR</sequence>